<dbReference type="Proteomes" id="UP000611796">
    <property type="component" value="Unassembled WGS sequence"/>
</dbReference>
<sequence>MKILVNGNTITEMVCGQVSKVREYKKVELVECDFYSREDVLLIDKFIGHIKRNKVMYKRLVILITILINSSTITVYATGGLGDMAITIIDKLTYLAKYACMGMGIKEMIICLLNGGNMREASFAGIQFWIGYLFLEFYPTLYDFKF</sequence>
<protein>
    <submittedName>
        <fullName evidence="2">Uncharacterized protein</fullName>
    </submittedName>
</protein>
<proteinExistence type="predicted"/>
<evidence type="ECO:0000313" key="2">
    <source>
        <dbReference type="EMBL" id="MBC6003357.1"/>
    </source>
</evidence>
<comment type="caution">
    <text evidence="2">The sequence shown here is derived from an EMBL/GenBank/DDBJ whole genome shotgun (WGS) entry which is preliminary data.</text>
</comment>
<evidence type="ECO:0000256" key="1">
    <source>
        <dbReference type="SAM" id="Phobius"/>
    </source>
</evidence>
<keyword evidence="1" id="KW-1133">Transmembrane helix</keyword>
<keyword evidence="1" id="KW-0812">Transmembrane</keyword>
<name>A0ABR7K2L5_9FIRM</name>
<reference evidence="2 3" key="1">
    <citation type="submission" date="2020-08" db="EMBL/GenBank/DDBJ databases">
        <authorList>
            <person name="Liu C."/>
            <person name="Sun Q."/>
        </authorList>
    </citation>
    <scope>NUCLEOTIDE SEQUENCE [LARGE SCALE GENOMIC DNA]</scope>
    <source>
        <strain evidence="2 3">NSJ-45</strain>
    </source>
</reference>
<keyword evidence="3" id="KW-1185">Reference proteome</keyword>
<evidence type="ECO:0000313" key="3">
    <source>
        <dbReference type="Proteomes" id="UP000611796"/>
    </source>
</evidence>
<feature type="transmembrane region" description="Helical" evidence="1">
    <location>
        <begin position="60"/>
        <end position="82"/>
    </location>
</feature>
<dbReference type="EMBL" id="JACRWD010000001">
    <property type="protein sequence ID" value="MBC6003357.1"/>
    <property type="molecule type" value="Genomic_DNA"/>
</dbReference>
<feature type="transmembrane region" description="Helical" evidence="1">
    <location>
        <begin position="121"/>
        <end position="141"/>
    </location>
</feature>
<accession>A0ABR7K2L5</accession>
<feature type="transmembrane region" description="Helical" evidence="1">
    <location>
        <begin position="94"/>
        <end position="114"/>
    </location>
</feature>
<gene>
    <name evidence="2" type="ORF">H8891_06055</name>
</gene>
<organism evidence="2 3">
    <name type="scientific">Paeniclostridium hominis</name>
    <dbReference type="NCBI Taxonomy" id="2764329"/>
    <lineage>
        <taxon>Bacteria</taxon>
        <taxon>Bacillati</taxon>
        <taxon>Bacillota</taxon>
        <taxon>Clostridia</taxon>
        <taxon>Peptostreptococcales</taxon>
        <taxon>Peptostreptococcaceae</taxon>
        <taxon>Paeniclostridium</taxon>
    </lineage>
</organism>
<keyword evidence="1" id="KW-0472">Membrane</keyword>
<dbReference type="RefSeq" id="WP_187005617.1">
    <property type="nucleotide sequence ID" value="NZ_JACRWD010000001.1"/>
</dbReference>